<evidence type="ECO:0000256" key="1">
    <source>
        <dbReference type="SAM" id="MobiDB-lite"/>
    </source>
</evidence>
<organism evidence="2 3">
    <name type="scientific">Plectus sambesii</name>
    <dbReference type="NCBI Taxonomy" id="2011161"/>
    <lineage>
        <taxon>Eukaryota</taxon>
        <taxon>Metazoa</taxon>
        <taxon>Ecdysozoa</taxon>
        <taxon>Nematoda</taxon>
        <taxon>Chromadorea</taxon>
        <taxon>Plectida</taxon>
        <taxon>Plectina</taxon>
        <taxon>Plectoidea</taxon>
        <taxon>Plectidae</taxon>
        <taxon>Plectus</taxon>
    </lineage>
</organism>
<reference evidence="3" key="1">
    <citation type="submission" date="2022-11" db="UniProtKB">
        <authorList>
            <consortium name="WormBaseParasite"/>
        </authorList>
    </citation>
    <scope>IDENTIFICATION</scope>
</reference>
<protein>
    <submittedName>
        <fullName evidence="3">Uncharacterized protein</fullName>
    </submittedName>
</protein>
<feature type="compositionally biased region" description="Low complexity" evidence="1">
    <location>
        <begin position="169"/>
        <end position="179"/>
    </location>
</feature>
<feature type="region of interest" description="Disordered" evidence="1">
    <location>
        <begin position="165"/>
        <end position="222"/>
    </location>
</feature>
<sequence>SGTGPLSLEDKKRLAAEQEQNIRLRTQSPLAPGAGPAPTASSSSASIGSSFMSPMTSSTASLLAPAISPSSGNRPSSASSSAIDLTAFLPPPSVQNPVIRPASSGAGGAGLINNFQQPMGAGYGGLGGLVAPPASANPVLRPMTASGFSGNSNFGANNSFGGMGGGSNFGNVSGSNLSGALGQQQQQPKVDLSAFDSLLAFPKKDQQPKPSTAKDPFADLLG</sequence>
<dbReference type="Proteomes" id="UP000887566">
    <property type="component" value="Unplaced"/>
</dbReference>
<dbReference type="AlphaFoldDB" id="A0A914VIM8"/>
<proteinExistence type="predicted"/>
<accession>A0A914VIM8</accession>
<name>A0A914VIM8_9BILA</name>
<dbReference type="WBParaSite" id="PSAMB.scaffold2025size25948.g16081.t1">
    <property type="protein sequence ID" value="PSAMB.scaffold2025size25948.g16081.t1"/>
    <property type="gene ID" value="PSAMB.scaffold2025size25948.g16081"/>
</dbReference>
<evidence type="ECO:0000313" key="3">
    <source>
        <dbReference type="WBParaSite" id="PSAMB.scaffold2025size25948.g16081.t1"/>
    </source>
</evidence>
<evidence type="ECO:0000313" key="2">
    <source>
        <dbReference type="Proteomes" id="UP000887566"/>
    </source>
</evidence>
<feature type="compositionally biased region" description="Low complexity" evidence="1">
    <location>
        <begin position="28"/>
        <end position="82"/>
    </location>
</feature>
<keyword evidence="2" id="KW-1185">Reference proteome</keyword>
<feature type="region of interest" description="Disordered" evidence="1">
    <location>
        <begin position="1"/>
        <end position="84"/>
    </location>
</feature>
<feature type="compositionally biased region" description="Basic and acidic residues" evidence="1">
    <location>
        <begin position="8"/>
        <end position="22"/>
    </location>
</feature>